<evidence type="ECO:0000256" key="5">
    <source>
        <dbReference type="SAM" id="Phobius"/>
    </source>
</evidence>
<evidence type="ECO:0000256" key="1">
    <source>
        <dbReference type="ARBA" id="ARBA00001946"/>
    </source>
</evidence>
<dbReference type="CDD" id="cd13708">
    <property type="entry name" value="PBP2_BvgS_like_1"/>
    <property type="match status" value="1"/>
</dbReference>
<dbReference type="SUPFAM" id="SSF53850">
    <property type="entry name" value="Periplasmic binding protein-like II"/>
    <property type="match status" value="2"/>
</dbReference>
<dbReference type="SUPFAM" id="SSF55073">
    <property type="entry name" value="Nucleotide cyclase"/>
    <property type="match status" value="1"/>
</dbReference>
<proteinExistence type="predicted"/>
<dbReference type="KEGG" id="smai:EXU30_01795"/>
<reference evidence="8 9" key="1">
    <citation type="submission" date="2019-02" db="EMBL/GenBank/DDBJ databases">
        <title>Shewanella sp. D4-2 isolated from Dokdo Island.</title>
        <authorList>
            <person name="Baek K."/>
        </authorList>
    </citation>
    <scope>NUCLEOTIDE SEQUENCE [LARGE SCALE GENOMIC DNA]</scope>
    <source>
        <strain evidence="8 9">D4-2</strain>
    </source>
</reference>
<dbReference type="InterPro" id="IPR000160">
    <property type="entry name" value="GGDEF_dom"/>
</dbReference>
<evidence type="ECO:0000259" key="7">
    <source>
        <dbReference type="PROSITE" id="PS50887"/>
    </source>
</evidence>
<keyword evidence="5" id="KW-0472">Membrane</keyword>
<sequence>MQKQGVLRLISTICCILALWCLNPLSAAEPSNTVLSEPEKEFILHNPVIKLGTGQATAPYLFFNAQNNAQGFDRDYADLIEQQTGFTIEFEVGSWGHVQNKVANGELHGLSNIAQSHINQSSYRYSEPYLSLPSVVVVNRMNHHGIFTIDDIQYKRVGVQQLHQDAELLTAELGDVDIVYFPDAYKMLHALVENDIDAAVIDESLYYLSDEMEIRDFISTAFVLKNHQQLHFAFKPNHQILADIFSKAIAAIGPCKTNDLKRHWFRSFDEHNIEFTHAEKTYLYSKKRFKYCIDPNWFPYEANDNGKHIGMTADILALFQQKLQISFEYLPTKSWVETMDRMKNGECDWITLAMATPQRETFLDFTEPYINVPLVIATSHDTDFIADIGILDGKSIGFIKGYAFIELISRQYPEIDIVAVDDIHQGLYMVEQGELFGFADSHSNISLHLQLHGIGKVKVSGRFDEKFELSMAVPHGDTVLLSILDKLVDSLSSQQHQAILNKYMSVSYQQVIDYRVAYQVIVIFSIVTLLILLWNRRIHSEKQKYRALVAELKEKDHKLQIAYKKLEQVSTIDKLTGIYNRRKIDEALKEELSRSQRSDSVFSIMLLDIDYFKAVNDNYGHHAGDKFLVEFAHLVSTNKRETDFFGRWGGEEFILILPNTLLQQAMHKAERLRQIIERNRFTKVGYQSVSIGVSTYQYGDDTETLMQRADRSLYHAKAEGRNTVMGQAEFDFEVNK</sequence>
<keyword evidence="6" id="KW-0732">Signal</keyword>
<dbReference type="SMART" id="SM00062">
    <property type="entry name" value="PBPb"/>
    <property type="match status" value="2"/>
</dbReference>
<dbReference type="RefSeq" id="WP_130597542.1">
    <property type="nucleotide sequence ID" value="NZ_CP036200.1"/>
</dbReference>
<evidence type="ECO:0000256" key="2">
    <source>
        <dbReference type="ARBA" id="ARBA00012528"/>
    </source>
</evidence>
<feature type="chain" id="PRO_5019072964" description="diguanylate cyclase" evidence="6">
    <location>
        <begin position="28"/>
        <end position="736"/>
    </location>
</feature>
<evidence type="ECO:0000256" key="6">
    <source>
        <dbReference type="SAM" id="SignalP"/>
    </source>
</evidence>
<evidence type="ECO:0000313" key="8">
    <source>
        <dbReference type="EMBL" id="QBF81568.1"/>
    </source>
</evidence>
<dbReference type="CDD" id="cd01949">
    <property type="entry name" value="GGDEF"/>
    <property type="match status" value="1"/>
</dbReference>
<protein>
    <recommendedName>
        <fullName evidence="2">diguanylate cyclase</fullName>
        <ecNumber evidence="2">2.7.7.65</ecNumber>
    </recommendedName>
</protein>
<feature type="signal peptide" evidence="6">
    <location>
        <begin position="1"/>
        <end position="27"/>
    </location>
</feature>
<dbReference type="OrthoDB" id="9180959at2"/>
<evidence type="ECO:0000256" key="3">
    <source>
        <dbReference type="ARBA" id="ARBA00034247"/>
    </source>
</evidence>
<dbReference type="Pfam" id="PF00497">
    <property type="entry name" value="SBP_bac_3"/>
    <property type="match status" value="2"/>
</dbReference>
<dbReference type="EMBL" id="CP036200">
    <property type="protein sequence ID" value="QBF81568.1"/>
    <property type="molecule type" value="Genomic_DNA"/>
</dbReference>
<dbReference type="FunFam" id="3.30.70.270:FF:000001">
    <property type="entry name" value="Diguanylate cyclase domain protein"/>
    <property type="match status" value="1"/>
</dbReference>
<keyword evidence="5" id="KW-1133">Transmembrane helix</keyword>
<dbReference type="InterPro" id="IPR043128">
    <property type="entry name" value="Rev_trsase/Diguanyl_cyclase"/>
</dbReference>
<dbReference type="Pfam" id="PF00990">
    <property type="entry name" value="GGDEF"/>
    <property type="match status" value="1"/>
</dbReference>
<keyword evidence="4" id="KW-0175">Coiled coil</keyword>
<dbReference type="InterPro" id="IPR050469">
    <property type="entry name" value="Diguanylate_Cyclase"/>
</dbReference>
<evidence type="ECO:0000256" key="4">
    <source>
        <dbReference type="SAM" id="Coils"/>
    </source>
</evidence>
<dbReference type="EC" id="2.7.7.65" evidence="2"/>
<keyword evidence="5" id="KW-0812">Transmembrane</keyword>
<dbReference type="PROSITE" id="PS50887">
    <property type="entry name" value="GGDEF"/>
    <property type="match status" value="1"/>
</dbReference>
<comment type="catalytic activity">
    <reaction evidence="3">
        <text>2 GTP = 3',3'-c-di-GMP + 2 diphosphate</text>
        <dbReference type="Rhea" id="RHEA:24898"/>
        <dbReference type="ChEBI" id="CHEBI:33019"/>
        <dbReference type="ChEBI" id="CHEBI:37565"/>
        <dbReference type="ChEBI" id="CHEBI:58805"/>
        <dbReference type="EC" id="2.7.7.65"/>
    </reaction>
</comment>
<comment type="cofactor">
    <cofactor evidence="1">
        <name>Mg(2+)</name>
        <dbReference type="ChEBI" id="CHEBI:18420"/>
    </cofactor>
</comment>
<dbReference type="GO" id="GO:0052621">
    <property type="term" value="F:diguanylate cyclase activity"/>
    <property type="evidence" value="ECO:0007669"/>
    <property type="project" value="UniProtKB-EC"/>
</dbReference>
<feature type="transmembrane region" description="Helical" evidence="5">
    <location>
        <begin position="516"/>
        <end position="534"/>
    </location>
</feature>
<keyword evidence="9" id="KW-1185">Reference proteome</keyword>
<dbReference type="InterPro" id="IPR001638">
    <property type="entry name" value="Solute-binding_3/MltF_N"/>
</dbReference>
<gene>
    <name evidence="8" type="ORF">EXU30_01795</name>
</gene>
<organism evidence="8 9">
    <name type="scientific">Shewanella maritima</name>
    <dbReference type="NCBI Taxonomy" id="2520507"/>
    <lineage>
        <taxon>Bacteria</taxon>
        <taxon>Pseudomonadati</taxon>
        <taxon>Pseudomonadota</taxon>
        <taxon>Gammaproteobacteria</taxon>
        <taxon>Alteromonadales</taxon>
        <taxon>Shewanellaceae</taxon>
        <taxon>Shewanella</taxon>
    </lineage>
</organism>
<dbReference type="NCBIfam" id="TIGR00254">
    <property type="entry name" value="GGDEF"/>
    <property type="match status" value="1"/>
</dbReference>
<dbReference type="AlphaFoldDB" id="A0A411PDJ3"/>
<dbReference type="PANTHER" id="PTHR45138:SF9">
    <property type="entry name" value="DIGUANYLATE CYCLASE DGCM-RELATED"/>
    <property type="match status" value="1"/>
</dbReference>
<dbReference type="CDD" id="cd01007">
    <property type="entry name" value="PBP2_BvgS_HisK_like"/>
    <property type="match status" value="1"/>
</dbReference>
<feature type="domain" description="GGDEF" evidence="7">
    <location>
        <begin position="600"/>
        <end position="729"/>
    </location>
</feature>
<dbReference type="Gene3D" id="3.30.70.270">
    <property type="match status" value="1"/>
</dbReference>
<accession>A0A411PDJ3</accession>
<evidence type="ECO:0000313" key="9">
    <source>
        <dbReference type="Proteomes" id="UP000291106"/>
    </source>
</evidence>
<dbReference type="SMART" id="SM00267">
    <property type="entry name" value="GGDEF"/>
    <property type="match status" value="1"/>
</dbReference>
<dbReference type="Gene3D" id="3.40.190.10">
    <property type="entry name" value="Periplasmic binding protein-like II"/>
    <property type="match status" value="4"/>
</dbReference>
<feature type="coiled-coil region" evidence="4">
    <location>
        <begin position="535"/>
        <end position="569"/>
    </location>
</feature>
<name>A0A411PDJ3_9GAMM</name>
<dbReference type="Proteomes" id="UP000291106">
    <property type="component" value="Chromosome"/>
</dbReference>
<dbReference type="InterPro" id="IPR029787">
    <property type="entry name" value="Nucleotide_cyclase"/>
</dbReference>
<dbReference type="PANTHER" id="PTHR45138">
    <property type="entry name" value="REGULATORY COMPONENTS OF SENSORY TRANSDUCTION SYSTEM"/>
    <property type="match status" value="1"/>
</dbReference>